<dbReference type="Proteomes" id="UP001356427">
    <property type="component" value="Unassembled WGS sequence"/>
</dbReference>
<reference evidence="2 3" key="1">
    <citation type="submission" date="2021-04" db="EMBL/GenBank/DDBJ databases">
        <authorList>
            <person name="De Guttry C."/>
            <person name="Zahm M."/>
            <person name="Klopp C."/>
            <person name="Cabau C."/>
            <person name="Louis A."/>
            <person name="Berthelot C."/>
            <person name="Parey E."/>
            <person name="Roest Crollius H."/>
            <person name="Montfort J."/>
            <person name="Robinson-Rechavi M."/>
            <person name="Bucao C."/>
            <person name="Bouchez O."/>
            <person name="Gislard M."/>
            <person name="Lluch J."/>
            <person name="Milhes M."/>
            <person name="Lampietro C."/>
            <person name="Lopez Roques C."/>
            <person name="Donnadieu C."/>
            <person name="Braasch I."/>
            <person name="Desvignes T."/>
            <person name="Postlethwait J."/>
            <person name="Bobe J."/>
            <person name="Wedekind C."/>
            <person name="Guiguen Y."/>
        </authorList>
    </citation>
    <scope>NUCLEOTIDE SEQUENCE [LARGE SCALE GENOMIC DNA]</scope>
    <source>
        <strain evidence="2">Cs_M1</strain>
        <tissue evidence="2">Blood</tissue>
    </source>
</reference>
<organism evidence="2 3">
    <name type="scientific">Coregonus suidteri</name>
    <dbReference type="NCBI Taxonomy" id="861788"/>
    <lineage>
        <taxon>Eukaryota</taxon>
        <taxon>Metazoa</taxon>
        <taxon>Chordata</taxon>
        <taxon>Craniata</taxon>
        <taxon>Vertebrata</taxon>
        <taxon>Euteleostomi</taxon>
        <taxon>Actinopterygii</taxon>
        <taxon>Neopterygii</taxon>
        <taxon>Teleostei</taxon>
        <taxon>Protacanthopterygii</taxon>
        <taxon>Salmoniformes</taxon>
        <taxon>Salmonidae</taxon>
        <taxon>Coregoninae</taxon>
        <taxon>Coregonus</taxon>
    </lineage>
</organism>
<dbReference type="AlphaFoldDB" id="A0AAN8LP94"/>
<comment type="caution">
    <text evidence="2">The sequence shown here is derived from an EMBL/GenBank/DDBJ whole genome shotgun (WGS) entry which is preliminary data.</text>
</comment>
<feature type="region of interest" description="Disordered" evidence="1">
    <location>
        <begin position="1"/>
        <end position="20"/>
    </location>
</feature>
<gene>
    <name evidence="2" type="ORF">J4Q44_G00239410</name>
</gene>
<keyword evidence="3" id="KW-1185">Reference proteome</keyword>
<proteinExistence type="predicted"/>
<name>A0AAN8LP94_9TELE</name>
<evidence type="ECO:0000256" key="1">
    <source>
        <dbReference type="SAM" id="MobiDB-lite"/>
    </source>
</evidence>
<accession>A0AAN8LP94</accession>
<evidence type="ECO:0000313" key="2">
    <source>
        <dbReference type="EMBL" id="KAK6305161.1"/>
    </source>
</evidence>
<evidence type="ECO:0000313" key="3">
    <source>
        <dbReference type="Proteomes" id="UP001356427"/>
    </source>
</evidence>
<sequence>MCKMRLPRTPQERRQPNHQRISEMIPQQRRPPGSLTVNRYYFNYMHRVGRKCTKNKQSSWLFMLSHFSALKWTRSM</sequence>
<protein>
    <submittedName>
        <fullName evidence="2">Uncharacterized protein</fullName>
    </submittedName>
</protein>
<dbReference type="EMBL" id="JAGTTL010000022">
    <property type="protein sequence ID" value="KAK6305161.1"/>
    <property type="molecule type" value="Genomic_DNA"/>
</dbReference>